<feature type="non-terminal residue" evidence="1">
    <location>
        <position position="1"/>
    </location>
</feature>
<proteinExistence type="predicted"/>
<evidence type="ECO:0000313" key="1">
    <source>
        <dbReference type="EMBL" id="ETO17741.1"/>
    </source>
</evidence>
<protein>
    <submittedName>
        <fullName evidence="1">Uncharacterized protein</fullName>
    </submittedName>
</protein>
<dbReference type="PANTHER" id="PTHR14659:SF1">
    <property type="entry name" value="ALPHA- AND GAMMA-ADAPTIN-BINDING PROTEIN P34"/>
    <property type="match status" value="1"/>
</dbReference>
<dbReference type="InterPro" id="IPR019341">
    <property type="entry name" value="Alpha/Gamma-adaptin-bd_p34"/>
</dbReference>
<accession>X6MVS1</accession>
<sequence length="334" mass="39071">KKKKKKKTKKKKKKQPVIKNELMEWDDVLLSSSEKAMSCLLVGNYPNMDFWDSNDKKKKEHIMQMHEYLHEWCVDHNYEFVPSPHIPSDNNSNSNSNNVWKDILSSYSAEELGSQRVFDALQCVNWPVMIMAPRKTGAASRSLRQKKTTTTTVKYYTSQTLYITFEMTMRIVEQYLFVMYVWFVCYCCCCEEEKHASVVIKEKPESKTQDNVDKILDDDHMSAEEDDENDDKDSPKDNGLIHQFAKMWSDEKVKYESTNEAKDAKRPNNVEWDMQAFESLVEEMKNVRQASLNGNLSYEDRKKTAAETAMKLYHYMGLNGLEDELSEEETVDID</sequence>
<evidence type="ECO:0000313" key="2">
    <source>
        <dbReference type="Proteomes" id="UP000023152"/>
    </source>
</evidence>
<dbReference type="AlphaFoldDB" id="X6MVS1"/>
<dbReference type="PANTHER" id="PTHR14659">
    <property type="entry name" value="ALPHA- AND GAMMA-ADAPTIN-BINDING PROTEIN P34"/>
    <property type="match status" value="1"/>
</dbReference>
<organism evidence="1 2">
    <name type="scientific">Reticulomyxa filosa</name>
    <dbReference type="NCBI Taxonomy" id="46433"/>
    <lineage>
        <taxon>Eukaryota</taxon>
        <taxon>Sar</taxon>
        <taxon>Rhizaria</taxon>
        <taxon>Retaria</taxon>
        <taxon>Foraminifera</taxon>
        <taxon>Monothalamids</taxon>
        <taxon>Reticulomyxidae</taxon>
        <taxon>Reticulomyxa</taxon>
    </lineage>
</organism>
<dbReference type="EMBL" id="ASPP01016088">
    <property type="protein sequence ID" value="ETO17741.1"/>
    <property type="molecule type" value="Genomic_DNA"/>
</dbReference>
<dbReference type="Proteomes" id="UP000023152">
    <property type="component" value="Unassembled WGS sequence"/>
</dbReference>
<reference evidence="1 2" key="1">
    <citation type="journal article" date="2013" name="Curr. Biol.">
        <title>The Genome of the Foraminiferan Reticulomyxa filosa.</title>
        <authorList>
            <person name="Glockner G."/>
            <person name="Hulsmann N."/>
            <person name="Schleicher M."/>
            <person name="Noegel A.A."/>
            <person name="Eichinger L."/>
            <person name="Gallinger C."/>
            <person name="Pawlowski J."/>
            <person name="Sierra R."/>
            <person name="Euteneuer U."/>
            <person name="Pillet L."/>
            <person name="Moustafa A."/>
            <person name="Platzer M."/>
            <person name="Groth M."/>
            <person name="Szafranski K."/>
            <person name="Schliwa M."/>
        </authorList>
    </citation>
    <scope>NUCLEOTIDE SEQUENCE [LARGE SCALE GENOMIC DNA]</scope>
</reference>
<comment type="caution">
    <text evidence="1">The sequence shown here is derived from an EMBL/GenBank/DDBJ whole genome shotgun (WGS) entry which is preliminary data.</text>
</comment>
<keyword evidence="2" id="KW-1185">Reference proteome</keyword>
<gene>
    <name evidence="1" type="ORF">RFI_19575</name>
</gene>
<name>X6MVS1_RETFI</name>